<dbReference type="InterPro" id="IPR052700">
    <property type="entry name" value="Carb_kinase_PfkB-like"/>
</dbReference>
<sequence>MQSLYDVAAIGNAIVDVISPATEDFLVEHGLTKGAMILIDDARAVELYGHMAPGVEASGGSAGNTIAGLASLGGRGAFIGKLGQDQLGDVFAHDIESIGAKFSGGRIGDHQTGRCLINVTPDGQRTMCTFLGAAAMVSPDDVDPAIIEAAAAVYLEGYQFDPPEARRAFAKAAGLARGAGRLIALSLSDSFVVHRHRPALLGFIDSEVDILFANEDEICALFETDSFDAAAEAIRGRAKIAAITRGPKGSVVIAGDDAHAVPAAPVDKVVDTTGAGDQYAAGFLHALAQGHSLPACARWGGLAAAEVISHYGPRPQTSLKALAAAAGL</sequence>
<dbReference type="PROSITE" id="PS00584">
    <property type="entry name" value="PFKB_KINASES_2"/>
    <property type="match status" value="1"/>
</dbReference>
<dbReference type="EMBL" id="CP073078">
    <property type="protein sequence ID" value="QUD86532.1"/>
    <property type="molecule type" value="Genomic_DNA"/>
</dbReference>
<evidence type="ECO:0000256" key="2">
    <source>
        <dbReference type="ARBA" id="ARBA00022679"/>
    </source>
</evidence>
<keyword evidence="3 5" id="KW-0418">Kinase</keyword>
<gene>
    <name evidence="5" type="ORF">KCG34_15715</name>
</gene>
<name>A0A975FXA4_9CAUL</name>
<dbReference type="RefSeq" id="WP_211936584.1">
    <property type="nucleotide sequence ID" value="NZ_CP073078.1"/>
</dbReference>
<evidence type="ECO:0000313" key="6">
    <source>
        <dbReference type="Proteomes" id="UP000676409"/>
    </source>
</evidence>
<feature type="domain" description="Carbohydrate kinase PfkB" evidence="4">
    <location>
        <begin position="54"/>
        <end position="315"/>
    </location>
</feature>
<dbReference type="Gene3D" id="3.30.1110.10">
    <property type="match status" value="1"/>
</dbReference>
<accession>A0A975FXA4</accession>
<dbReference type="InterPro" id="IPR002173">
    <property type="entry name" value="Carboh/pur_kinase_PfkB_CS"/>
</dbReference>
<dbReference type="AlphaFoldDB" id="A0A975FXA4"/>
<organism evidence="5 6">
    <name type="scientific">Phenylobacterium montanum</name>
    <dbReference type="NCBI Taxonomy" id="2823693"/>
    <lineage>
        <taxon>Bacteria</taxon>
        <taxon>Pseudomonadati</taxon>
        <taxon>Pseudomonadota</taxon>
        <taxon>Alphaproteobacteria</taxon>
        <taxon>Caulobacterales</taxon>
        <taxon>Caulobacteraceae</taxon>
        <taxon>Phenylobacterium</taxon>
    </lineage>
</organism>
<dbReference type="InterPro" id="IPR011611">
    <property type="entry name" value="PfkB_dom"/>
</dbReference>
<dbReference type="PANTHER" id="PTHR43320">
    <property type="entry name" value="SUGAR KINASE"/>
    <property type="match status" value="1"/>
</dbReference>
<protein>
    <submittedName>
        <fullName evidence="5">Adenosine kinase</fullName>
    </submittedName>
</protein>
<evidence type="ECO:0000259" key="4">
    <source>
        <dbReference type="Pfam" id="PF00294"/>
    </source>
</evidence>
<dbReference type="Pfam" id="PF00294">
    <property type="entry name" value="PfkB"/>
    <property type="match status" value="1"/>
</dbReference>
<keyword evidence="6" id="KW-1185">Reference proteome</keyword>
<evidence type="ECO:0000313" key="5">
    <source>
        <dbReference type="EMBL" id="QUD86532.1"/>
    </source>
</evidence>
<dbReference type="InterPro" id="IPR029056">
    <property type="entry name" value="Ribokinase-like"/>
</dbReference>
<dbReference type="Gene3D" id="3.40.1190.20">
    <property type="match status" value="1"/>
</dbReference>
<reference evidence="5" key="1">
    <citation type="submission" date="2021-04" db="EMBL/GenBank/DDBJ databases">
        <title>The complete genome sequence of Caulobacter sp. S6.</title>
        <authorList>
            <person name="Tang Y."/>
            <person name="Ouyang W."/>
            <person name="Liu Q."/>
            <person name="Huang B."/>
            <person name="Guo Z."/>
            <person name="Lei P."/>
        </authorList>
    </citation>
    <scope>NUCLEOTIDE SEQUENCE</scope>
    <source>
        <strain evidence="5">S6</strain>
    </source>
</reference>
<dbReference type="Proteomes" id="UP000676409">
    <property type="component" value="Chromosome"/>
</dbReference>
<dbReference type="CDD" id="cd01168">
    <property type="entry name" value="adenosine_kinase"/>
    <property type="match status" value="1"/>
</dbReference>
<evidence type="ECO:0000256" key="3">
    <source>
        <dbReference type="ARBA" id="ARBA00022777"/>
    </source>
</evidence>
<comment type="similarity">
    <text evidence="1">Belongs to the carbohydrate kinase PfkB family.</text>
</comment>
<proteinExistence type="inferred from homology"/>
<dbReference type="SUPFAM" id="SSF53613">
    <property type="entry name" value="Ribokinase-like"/>
    <property type="match status" value="1"/>
</dbReference>
<evidence type="ECO:0000256" key="1">
    <source>
        <dbReference type="ARBA" id="ARBA00010688"/>
    </source>
</evidence>
<keyword evidence="2" id="KW-0808">Transferase</keyword>
<dbReference type="KEGG" id="caul:KCG34_15715"/>
<dbReference type="GO" id="GO:0016301">
    <property type="term" value="F:kinase activity"/>
    <property type="evidence" value="ECO:0007669"/>
    <property type="project" value="UniProtKB-KW"/>
</dbReference>
<dbReference type="PANTHER" id="PTHR43320:SF3">
    <property type="entry name" value="CARBOHYDRATE KINASE PFKB DOMAIN-CONTAINING PROTEIN"/>
    <property type="match status" value="1"/>
</dbReference>